<dbReference type="InterPro" id="IPR019734">
    <property type="entry name" value="TPR_rpt"/>
</dbReference>
<accession>K0R0W7</accession>
<dbReference type="SMART" id="SM00028">
    <property type="entry name" value="TPR"/>
    <property type="match status" value="3"/>
</dbReference>
<dbReference type="Gene3D" id="1.25.40.10">
    <property type="entry name" value="Tetratricopeptide repeat domain"/>
    <property type="match status" value="1"/>
</dbReference>
<protein>
    <submittedName>
        <fullName evidence="5">Uncharacterized protein</fullName>
    </submittedName>
</protein>
<dbReference type="PANTHER" id="PTHR44858:SF1">
    <property type="entry name" value="UDP-N-ACETYLGLUCOSAMINE--PEPTIDE N-ACETYLGLUCOSAMINYLTRANSFERASE SPINDLY-RELATED"/>
    <property type="match status" value="1"/>
</dbReference>
<feature type="repeat" description="TPR" evidence="3">
    <location>
        <begin position="138"/>
        <end position="171"/>
    </location>
</feature>
<dbReference type="OrthoDB" id="421121at2759"/>
<dbReference type="eggNOG" id="ENOG502S4PU">
    <property type="taxonomic scope" value="Eukaryota"/>
</dbReference>
<comment type="caution">
    <text evidence="5">The sequence shown here is derived from an EMBL/GenBank/DDBJ whole genome shotgun (WGS) entry which is preliminary data.</text>
</comment>
<dbReference type="OMA" id="NEVNPFW"/>
<evidence type="ECO:0000313" key="6">
    <source>
        <dbReference type="Proteomes" id="UP000266841"/>
    </source>
</evidence>
<keyword evidence="1" id="KW-0677">Repeat</keyword>
<proteinExistence type="predicted"/>
<evidence type="ECO:0000313" key="5">
    <source>
        <dbReference type="EMBL" id="EJK45918.1"/>
    </source>
</evidence>
<dbReference type="PROSITE" id="PS50005">
    <property type="entry name" value="TPR"/>
    <property type="match status" value="1"/>
</dbReference>
<keyword evidence="2 3" id="KW-0802">TPR repeat</keyword>
<dbReference type="AlphaFoldDB" id="K0R0W7"/>
<dbReference type="Proteomes" id="UP000266841">
    <property type="component" value="Unassembled WGS sequence"/>
</dbReference>
<evidence type="ECO:0000256" key="4">
    <source>
        <dbReference type="SAM" id="SignalP"/>
    </source>
</evidence>
<dbReference type="SUPFAM" id="SSF48452">
    <property type="entry name" value="TPR-like"/>
    <property type="match status" value="1"/>
</dbReference>
<keyword evidence="4" id="KW-0732">Signal</keyword>
<evidence type="ECO:0000256" key="1">
    <source>
        <dbReference type="ARBA" id="ARBA00022737"/>
    </source>
</evidence>
<name>K0R0W7_THAOC</name>
<dbReference type="InterPro" id="IPR011990">
    <property type="entry name" value="TPR-like_helical_dom_sf"/>
</dbReference>
<evidence type="ECO:0000256" key="2">
    <source>
        <dbReference type="ARBA" id="ARBA00022803"/>
    </source>
</evidence>
<dbReference type="Pfam" id="PF13181">
    <property type="entry name" value="TPR_8"/>
    <property type="match status" value="2"/>
</dbReference>
<gene>
    <name evidence="5" type="ORF">THAOC_35441</name>
</gene>
<keyword evidence="6" id="KW-1185">Reference proteome</keyword>
<dbReference type="InterPro" id="IPR050498">
    <property type="entry name" value="Ycf3"/>
</dbReference>
<reference evidence="5 6" key="1">
    <citation type="journal article" date="2012" name="Genome Biol.">
        <title>Genome and low-iron response of an oceanic diatom adapted to chronic iron limitation.</title>
        <authorList>
            <person name="Lommer M."/>
            <person name="Specht M."/>
            <person name="Roy A.S."/>
            <person name="Kraemer L."/>
            <person name="Andreson R."/>
            <person name="Gutowska M.A."/>
            <person name="Wolf J."/>
            <person name="Bergner S.V."/>
            <person name="Schilhabel M.B."/>
            <person name="Klostermeier U.C."/>
            <person name="Beiko R.G."/>
            <person name="Rosenstiel P."/>
            <person name="Hippler M."/>
            <person name="Laroche J."/>
        </authorList>
    </citation>
    <scope>NUCLEOTIDE SEQUENCE [LARGE SCALE GENOMIC DNA]</scope>
    <source>
        <strain evidence="5 6">CCMP1005</strain>
    </source>
</reference>
<organism evidence="5 6">
    <name type="scientific">Thalassiosira oceanica</name>
    <name type="common">Marine diatom</name>
    <dbReference type="NCBI Taxonomy" id="159749"/>
    <lineage>
        <taxon>Eukaryota</taxon>
        <taxon>Sar</taxon>
        <taxon>Stramenopiles</taxon>
        <taxon>Ochrophyta</taxon>
        <taxon>Bacillariophyta</taxon>
        <taxon>Coscinodiscophyceae</taxon>
        <taxon>Thalassiosirophycidae</taxon>
        <taxon>Thalassiosirales</taxon>
        <taxon>Thalassiosiraceae</taxon>
        <taxon>Thalassiosira</taxon>
    </lineage>
</organism>
<feature type="chain" id="PRO_5003839830" evidence="4">
    <location>
        <begin position="21"/>
        <end position="357"/>
    </location>
</feature>
<dbReference type="PANTHER" id="PTHR44858">
    <property type="entry name" value="TETRATRICOPEPTIDE REPEAT PROTEIN 6"/>
    <property type="match status" value="1"/>
</dbReference>
<evidence type="ECO:0000256" key="3">
    <source>
        <dbReference type="PROSITE-ProRule" id="PRU00339"/>
    </source>
</evidence>
<dbReference type="EMBL" id="AGNL01048141">
    <property type="protein sequence ID" value="EJK45918.1"/>
    <property type="molecule type" value="Genomic_DNA"/>
</dbReference>
<sequence>MKHHCIWAALASSSSLVAHGFSSPYHPASVDGAGTCLSLCQHQQAPEDDGGSVDDLVKGRRNFLSSLVALSSSTFVLSPPVAIADGEGSTSLTPTVIATPTGDLKKLFREGQALEAQGNILAAQRIYTKATKIAPRFIYAWANLANTLVAQGDLSNADEAYTTAISLCEQNLSEVEPSFGTKRCDDLYLLLLNRGSVRLNNGKPSEGLADLSKSNDLRGRPDSVILENLARAQEINSYYGLADRNYSTAISMTANEVAPFWLRSSMVKFQQGDLTGAFDLARRVENRFPEAPEVRACYACLLLAKGDEDAARRKYLEIPDRPRLKYSDREYVDRVITWPPAMKETLAQLTKAVGDTN</sequence>
<feature type="signal peptide" evidence="4">
    <location>
        <begin position="1"/>
        <end position="20"/>
    </location>
</feature>